<dbReference type="Pfam" id="PF01595">
    <property type="entry name" value="CNNM"/>
    <property type="match status" value="1"/>
</dbReference>
<comment type="caution">
    <text evidence="13">The sequence shown here is derived from an EMBL/GenBank/DDBJ whole genome shotgun (WGS) entry which is preliminary data.</text>
</comment>
<dbReference type="SUPFAM" id="SSF56176">
    <property type="entry name" value="FAD-binding/transporter-associated domain-like"/>
    <property type="match status" value="1"/>
</dbReference>
<feature type="compositionally biased region" description="Acidic residues" evidence="9">
    <location>
        <begin position="444"/>
        <end position="453"/>
    </location>
</feature>
<dbReference type="Gene3D" id="3.30.465.10">
    <property type="match status" value="1"/>
</dbReference>
<protein>
    <submittedName>
        <fullName evidence="13">Hemolysin family protein</fullName>
    </submittedName>
</protein>
<keyword evidence="2" id="KW-1003">Cell membrane</keyword>
<dbReference type="InterPro" id="IPR016169">
    <property type="entry name" value="FAD-bd_PCMH_sub2"/>
</dbReference>
<dbReference type="InterPro" id="IPR046342">
    <property type="entry name" value="CBS_dom_sf"/>
</dbReference>
<gene>
    <name evidence="13" type="ORF">GCM10009020_24810</name>
</gene>
<reference evidence="13 14" key="1">
    <citation type="journal article" date="2019" name="Int. J. Syst. Evol. Microbiol.">
        <title>The Global Catalogue of Microorganisms (GCM) 10K type strain sequencing project: providing services to taxonomists for standard genome sequencing and annotation.</title>
        <authorList>
            <consortium name="The Broad Institute Genomics Platform"/>
            <consortium name="The Broad Institute Genome Sequencing Center for Infectious Disease"/>
            <person name="Wu L."/>
            <person name="Ma J."/>
        </authorList>
    </citation>
    <scope>NUCLEOTIDE SEQUENCE [LARGE SCALE GENOMIC DNA]</scope>
    <source>
        <strain evidence="13 14">JCM 16328</strain>
    </source>
</reference>
<evidence type="ECO:0000256" key="7">
    <source>
        <dbReference type="ARBA" id="ARBA00023136"/>
    </source>
</evidence>
<evidence type="ECO:0000256" key="9">
    <source>
        <dbReference type="SAM" id="MobiDB-lite"/>
    </source>
</evidence>
<keyword evidence="4" id="KW-0677">Repeat</keyword>
<dbReference type="InterPro" id="IPR051676">
    <property type="entry name" value="UPF0053_domain"/>
</dbReference>
<feature type="transmembrane region" description="Helical" evidence="10">
    <location>
        <begin position="12"/>
        <end position="32"/>
    </location>
</feature>
<feature type="domain" description="CBS" evidence="11">
    <location>
        <begin position="297"/>
        <end position="354"/>
    </location>
</feature>
<evidence type="ECO:0000256" key="6">
    <source>
        <dbReference type="ARBA" id="ARBA00023122"/>
    </source>
</evidence>
<dbReference type="PROSITE" id="PS51846">
    <property type="entry name" value="CNNM"/>
    <property type="match status" value="1"/>
</dbReference>
<evidence type="ECO:0000256" key="4">
    <source>
        <dbReference type="ARBA" id="ARBA00022737"/>
    </source>
</evidence>
<feature type="transmembrane region" description="Helical" evidence="10">
    <location>
        <begin position="102"/>
        <end position="126"/>
    </location>
</feature>
<dbReference type="PANTHER" id="PTHR43099">
    <property type="entry name" value="UPF0053 PROTEIN YRKA"/>
    <property type="match status" value="1"/>
</dbReference>
<dbReference type="InterPro" id="IPR044751">
    <property type="entry name" value="Ion_transp-like_CBS"/>
</dbReference>
<accession>A0AAV3TBF7</accession>
<evidence type="ECO:0000259" key="12">
    <source>
        <dbReference type="PROSITE" id="PS51846"/>
    </source>
</evidence>
<keyword evidence="5 10" id="KW-1133">Transmembrane helix</keyword>
<evidence type="ECO:0000256" key="10">
    <source>
        <dbReference type="SAM" id="Phobius"/>
    </source>
</evidence>
<evidence type="ECO:0000256" key="5">
    <source>
        <dbReference type="ARBA" id="ARBA00022989"/>
    </source>
</evidence>
<dbReference type="Pfam" id="PF03471">
    <property type="entry name" value="CorC_HlyC"/>
    <property type="match status" value="1"/>
</dbReference>
<dbReference type="GO" id="GO:0050660">
    <property type="term" value="F:flavin adenine dinucleotide binding"/>
    <property type="evidence" value="ECO:0007669"/>
    <property type="project" value="InterPro"/>
</dbReference>
<dbReference type="FunFam" id="3.10.580.10:FF:000002">
    <property type="entry name" value="Magnesium/cobalt efflux protein CorC"/>
    <property type="match status" value="1"/>
</dbReference>
<keyword evidence="6 8" id="KW-0129">CBS domain</keyword>
<dbReference type="InterPro" id="IPR000644">
    <property type="entry name" value="CBS_dom"/>
</dbReference>
<evidence type="ECO:0000256" key="8">
    <source>
        <dbReference type="PROSITE-ProRule" id="PRU00703"/>
    </source>
</evidence>
<dbReference type="Gene3D" id="3.10.580.10">
    <property type="entry name" value="CBS-domain"/>
    <property type="match status" value="1"/>
</dbReference>
<keyword evidence="14" id="KW-1185">Reference proteome</keyword>
<dbReference type="RefSeq" id="WP_343774353.1">
    <property type="nucleotide sequence ID" value="NZ_BAAADV010000005.1"/>
</dbReference>
<feature type="domain" description="CNNM transmembrane" evidence="12">
    <location>
        <begin position="3"/>
        <end position="205"/>
    </location>
</feature>
<feature type="region of interest" description="Disordered" evidence="9">
    <location>
        <begin position="441"/>
        <end position="472"/>
    </location>
</feature>
<dbReference type="Proteomes" id="UP001500420">
    <property type="component" value="Unassembled WGS sequence"/>
</dbReference>
<evidence type="ECO:0000256" key="3">
    <source>
        <dbReference type="ARBA" id="ARBA00022692"/>
    </source>
</evidence>
<dbReference type="CDD" id="cd04590">
    <property type="entry name" value="CBS_pair_CorC_HlyC_assoc"/>
    <property type="match status" value="1"/>
</dbReference>
<keyword evidence="7 10" id="KW-0472">Membrane</keyword>
<dbReference type="AlphaFoldDB" id="A0AAV3TBF7"/>
<evidence type="ECO:0000313" key="14">
    <source>
        <dbReference type="Proteomes" id="UP001500420"/>
    </source>
</evidence>
<feature type="domain" description="CBS" evidence="11">
    <location>
        <begin position="224"/>
        <end position="284"/>
    </location>
</feature>
<dbReference type="InterPro" id="IPR005170">
    <property type="entry name" value="Transptr-assoc_dom"/>
</dbReference>
<comment type="subcellular location">
    <subcellularLocation>
        <location evidence="1">Cell membrane</location>
        <topology evidence="1">Multi-pass membrane protein</topology>
    </subcellularLocation>
</comment>
<dbReference type="EMBL" id="BAAADV010000005">
    <property type="protein sequence ID" value="GAA0676074.1"/>
    <property type="molecule type" value="Genomic_DNA"/>
</dbReference>
<feature type="compositionally biased region" description="Low complexity" evidence="9">
    <location>
        <begin position="454"/>
        <end position="472"/>
    </location>
</feature>
<evidence type="ECO:0000256" key="2">
    <source>
        <dbReference type="ARBA" id="ARBA00022475"/>
    </source>
</evidence>
<evidence type="ECO:0000313" key="13">
    <source>
        <dbReference type="EMBL" id="GAA0676074.1"/>
    </source>
</evidence>
<dbReference type="SMART" id="SM01091">
    <property type="entry name" value="CorC_HlyC"/>
    <property type="match status" value="1"/>
</dbReference>
<organism evidence="13 14">
    <name type="scientific">Natronoarchaeum mannanilyticum</name>
    <dbReference type="NCBI Taxonomy" id="926360"/>
    <lineage>
        <taxon>Archaea</taxon>
        <taxon>Methanobacteriati</taxon>
        <taxon>Methanobacteriota</taxon>
        <taxon>Stenosarchaea group</taxon>
        <taxon>Halobacteria</taxon>
        <taxon>Halobacteriales</taxon>
        <taxon>Natronoarchaeaceae</taxon>
    </lineage>
</organism>
<dbReference type="InterPro" id="IPR036318">
    <property type="entry name" value="FAD-bd_PCMH-like_sf"/>
</dbReference>
<proteinExistence type="predicted"/>
<dbReference type="PANTHER" id="PTHR43099:SF5">
    <property type="entry name" value="HLYC_CORC FAMILY TRANSPORTER"/>
    <property type="match status" value="1"/>
</dbReference>
<evidence type="ECO:0000259" key="11">
    <source>
        <dbReference type="PROSITE" id="PS51371"/>
    </source>
</evidence>
<dbReference type="GO" id="GO:0005886">
    <property type="term" value="C:plasma membrane"/>
    <property type="evidence" value="ECO:0007669"/>
    <property type="project" value="UniProtKB-SubCell"/>
</dbReference>
<keyword evidence="3 10" id="KW-0812">Transmembrane</keyword>
<name>A0AAV3TBF7_9EURY</name>
<dbReference type="SMART" id="SM00116">
    <property type="entry name" value="CBS"/>
    <property type="match status" value="2"/>
</dbReference>
<sequence length="472" mass="50083">MVDFVFSAARLLLALALVALNGFFVASEFAFVKVRATRVDAMVEEGGKAALRVQEAMDNLDDYLAVTQLGITLSSLGLGWAGEPAVAAVIEPVLGAVLPEGVVHIVAVAIGFSIITFLHVVFGELAPKTLAIQEAERIALLVSAPMKVFYYLFIPGLVVFNGTANYFTGLIGVSPASESEETHSEEELLTIVGRSGEHGAIDVEEVEMIESVFDLGDTIAREVMTPRPDVATVAARTPLSELRSIAATGPYTRYVVVDEETDEPVEGFVHAKDVLRAIEEMSAAADDGESEPLARDLVREVLVVPETRRIDDILSEFQARNVQMAVVIDEWGALEGILTIEDVLEELVGEITDEFDLDDHEPSMVQLEDGAWELDGGVPIDRVNERLGAAFANDEYDTIGGVVLGALGSDPATGDRVELDGYAATVEAVDGTRISTVVLRETDAGDGSDDVLDDSAGADAGDGTDATGSGGE</sequence>
<dbReference type="PROSITE" id="PS51371">
    <property type="entry name" value="CBS"/>
    <property type="match status" value="2"/>
</dbReference>
<evidence type="ECO:0000256" key="1">
    <source>
        <dbReference type="ARBA" id="ARBA00004651"/>
    </source>
</evidence>
<dbReference type="InterPro" id="IPR002550">
    <property type="entry name" value="CNNM"/>
</dbReference>
<feature type="transmembrane region" description="Helical" evidence="10">
    <location>
        <begin position="138"/>
        <end position="160"/>
    </location>
</feature>
<dbReference type="SUPFAM" id="SSF54631">
    <property type="entry name" value="CBS-domain pair"/>
    <property type="match status" value="1"/>
</dbReference>
<dbReference type="Pfam" id="PF00571">
    <property type="entry name" value="CBS"/>
    <property type="match status" value="2"/>
</dbReference>